<dbReference type="Proteomes" id="UP000724584">
    <property type="component" value="Unassembled WGS sequence"/>
</dbReference>
<accession>A0ACB7PJF7</accession>
<evidence type="ECO:0000313" key="1">
    <source>
        <dbReference type="EMBL" id="KAH6640521.1"/>
    </source>
</evidence>
<comment type="caution">
    <text evidence="1">The sequence shown here is derived from an EMBL/GenBank/DDBJ whole genome shotgun (WGS) entry which is preliminary data.</text>
</comment>
<proteinExistence type="predicted"/>
<keyword evidence="2" id="KW-1185">Reference proteome</keyword>
<protein>
    <submittedName>
        <fullName evidence="1">Uncharacterized protein</fullName>
    </submittedName>
</protein>
<organism evidence="1 2">
    <name type="scientific">Chaetomium tenue</name>
    <dbReference type="NCBI Taxonomy" id="1854479"/>
    <lineage>
        <taxon>Eukaryota</taxon>
        <taxon>Fungi</taxon>
        <taxon>Dikarya</taxon>
        <taxon>Ascomycota</taxon>
        <taxon>Pezizomycotina</taxon>
        <taxon>Sordariomycetes</taxon>
        <taxon>Sordariomycetidae</taxon>
        <taxon>Sordariales</taxon>
        <taxon>Chaetomiaceae</taxon>
        <taxon>Chaetomium</taxon>
    </lineage>
</organism>
<name>A0ACB7PJF7_9PEZI</name>
<evidence type="ECO:0000313" key="2">
    <source>
        <dbReference type="Proteomes" id="UP000724584"/>
    </source>
</evidence>
<sequence>MAKFTFEIDVYSDPICPWCYIGKEALDKAMASFVAEHPDTEFKLTWKPYMLWPNAGVSAYDKGTLLQTVFGPNAPFIRRRLTQLGAQYDIDFKWEGKTGNSRDAHKLILLAMEKDAAAAAAAASQNGSTTPSPGSPTTTSNGLTNGTTTTTSTTPNGTPPPPTPPKPPHQQTLQQTTTTHLYTTTFTTPDDISSRTTLATLAVTLGLFPSEAAALTYLSDPEPGRKVDAASRGARAVGVGAVPSYVVQGRWQVGGMQGEGVWRGVLEGDGAVMLAT</sequence>
<gene>
    <name evidence="1" type="ORF">F5144DRAFT_544701</name>
</gene>
<dbReference type="EMBL" id="JAGIZQ010000002">
    <property type="protein sequence ID" value="KAH6640521.1"/>
    <property type="molecule type" value="Genomic_DNA"/>
</dbReference>
<reference evidence="1 2" key="1">
    <citation type="journal article" date="2021" name="Nat. Commun.">
        <title>Genetic determinants of endophytism in the Arabidopsis root mycobiome.</title>
        <authorList>
            <person name="Mesny F."/>
            <person name="Miyauchi S."/>
            <person name="Thiergart T."/>
            <person name="Pickel B."/>
            <person name="Atanasova L."/>
            <person name="Karlsson M."/>
            <person name="Huettel B."/>
            <person name="Barry K.W."/>
            <person name="Haridas S."/>
            <person name="Chen C."/>
            <person name="Bauer D."/>
            <person name="Andreopoulos W."/>
            <person name="Pangilinan J."/>
            <person name="LaButti K."/>
            <person name="Riley R."/>
            <person name="Lipzen A."/>
            <person name="Clum A."/>
            <person name="Drula E."/>
            <person name="Henrissat B."/>
            <person name="Kohler A."/>
            <person name="Grigoriev I.V."/>
            <person name="Martin F.M."/>
            <person name="Hacquard S."/>
        </authorList>
    </citation>
    <scope>NUCLEOTIDE SEQUENCE [LARGE SCALE GENOMIC DNA]</scope>
    <source>
        <strain evidence="1 2">MPI-SDFR-AT-0079</strain>
    </source>
</reference>